<evidence type="ECO:0000313" key="3">
    <source>
        <dbReference type="Proteomes" id="UP000694892"/>
    </source>
</evidence>
<feature type="region of interest" description="Disordered" evidence="1">
    <location>
        <begin position="597"/>
        <end position="624"/>
    </location>
</feature>
<proteinExistence type="predicted"/>
<reference evidence="3" key="1">
    <citation type="journal article" date="2016" name="Nature">
        <title>Genome evolution in the allotetraploid frog Xenopus laevis.</title>
        <authorList>
            <person name="Session A.M."/>
            <person name="Uno Y."/>
            <person name="Kwon T."/>
            <person name="Chapman J.A."/>
            <person name="Toyoda A."/>
            <person name="Takahashi S."/>
            <person name="Fukui A."/>
            <person name="Hikosaka A."/>
            <person name="Suzuki A."/>
            <person name="Kondo M."/>
            <person name="van Heeringen S.J."/>
            <person name="Quigley I."/>
            <person name="Heinz S."/>
            <person name="Ogino H."/>
            <person name="Ochi H."/>
            <person name="Hellsten U."/>
            <person name="Lyons J.B."/>
            <person name="Simakov O."/>
            <person name="Putnam N."/>
            <person name="Stites J."/>
            <person name="Kuroki Y."/>
            <person name="Tanaka T."/>
            <person name="Michiue T."/>
            <person name="Watanabe M."/>
            <person name="Bogdanovic O."/>
            <person name="Lister R."/>
            <person name="Georgiou G."/>
            <person name="Paranjpe S.S."/>
            <person name="van Kruijsbergen I."/>
            <person name="Shu S."/>
            <person name="Carlson J."/>
            <person name="Kinoshita T."/>
            <person name="Ohta Y."/>
            <person name="Mawaribuchi S."/>
            <person name="Jenkins J."/>
            <person name="Grimwood J."/>
            <person name="Schmutz J."/>
            <person name="Mitros T."/>
            <person name="Mozaffari S.V."/>
            <person name="Suzuki Y."/>
            <person name="Haramoto Y."/>
            <person name="Yamamoto T.S."/>
            <person name="Takagi C."/>
            <person name="Heald R."/>
            <person name="Miller K."/>
            <person name="Haudenschild C."/>
            <person name="Kitzman J."/>
            <person name="Nakayama T."/>
            <person name="Izutsu Y."/>
            <person name="Robert J."/>
            <person name="Fortriede J."/>
            <person name="Burns K."/>
            <person name="Lotay V."/>
            <person name="Karimi K."/>
            <person name="Yasuoka Y."/>
            <person name="Dichmann D.S."/>
            <person name="Flajnik M.F."/>
            <person name="Houston D.W."/>
            <person name="Shendure J."/>
            <person name="DuPasquier L."/>
            <person name="Vize P.D."/>
            <person name="Zorn A.M."/>
            <person name="Ito M."/>
            <person name="Marcotte E.M."/>
            <person name="Wallingford J.B."/>
            <person name="Ito Y."/>
            <person name="Asashima M."/>
            <person name="Ueno N."/>
            <person name="Matsuda Y."/>
            <person name="Veenstra G.J."/>
            <person name="Fujiyama A."/>
            <person name="Harland R.M."/>
            <person name="Taira M."/>
            <person name="Rokhsar D.S."/>
        </authorList>
    </citation>
    <scope>NUCLEOTIDE SEQUENCE [LARGE SCALE GENOMIC DNA]</scope>
    <source>
        <strain evidence="3">J</strain>
    </source>
</reference>
<sequence length="624" mass="70335">AESAVCASALAMQPLLTRSDSKLLSTEWERGTASGLLPQAAAAHRSPLEIMVPEKITYISLFKEFLQKVGIYFTDQILEAMIQAFSYPILDFVRSVCDTAHAQWASSPPQASVFHFEAQQGPVDNPLNRALLALGSILSKRGGQRQPHMQSEQRSSWASSSSLRQFSSLSAHAQLLQARRLLQLRIHQYTAHFTKITEEKKMAPVSSAALTLHVQSRFLMGTDFWGKTVQRGSRELANGGGLWGLNIAGRAPAHLARYCFRQSLIMGKHGKPKDQGLEEDKRTKSRDSQCLLKQFFTPSEGDQAQQGPKMAPRRARSPVEDSDNESVSSEQVSLTHLKSLPTKADLADMIAQFKHTLKEEIGDLRSELSSLHTRVTDIDQRNELVETTVEALTTANSHHIKTISALQRRLDDIDNRGRRNNLRIRGLPELPEGESLLEVVTQLYRHVLDKPSSYIIDIERVHRALRPRGLAQDKPRDVICCLTRYPIKQEILLKAKKFHPLTFKDSDIMILQDLSWHTLQQRRLIQPLLASIKDKGLQFRWTYPFGIQVSKDGRSATLTIPEELPHFCKFCNIEEPDLSEWKKATLTPTVLDLPSRPEWEESLRSKNKKKKNKMSPAKGSASDG</sequence>
<dbReference type="Gene3D" id="3.30.70.1820">
    <property type="entry name" value="L1 transposable element, RRM domain"/>
    <property type="match status" value="1"/>
</dbReference>
<name>A0A974DS07_XENLA</name>
<dbReference type="PANTHER" id="PTHR11505">
    <property type="entry name" value="L1 TRANSPOSABLE ELEMENT-RELATED"/>
    <property type="match status" value="1"/>
</dbReference>
<protein>
    <submittedName>
        <fullName evidence="2">Uncharacterized protein</fullName>
    </submittedName>
</protein>
<organism evidence="2 3">
    <name type="scientific">Xenopus laevis</name>
    <name type="common">African clawed frog</name>
    <dbReference type="NCBI Taxonomy" id="8355"/>
    <lineage>
        <taxon>Eukaryota</taxon>
        <taxon>Metazoa</taxon>
        <taxon>Chordata</taxon>
        <taxon>Craniata</taxon>
        <taxon>Vertebrata</taxon>
        <taxon>Euteleostomi</taxon>
        <taxon>Amphibia</taxon>
        <taxon>Batrachia</taxon>
        <taxon>Anura</taxon>
        <taxon>Pipoidea</taxon>
        <taxon>Pipidae</taxon>
        <taxon>Xenopodinae</taxon>
        <taxon>Xenopus</taxon>
        <taxon>Xenopus</taxon>
    </lineage>
</organism>
<dbReference type="AlphaFoldDB" id="A0A974DS07"/>
<dbReference type="InterPro" id="IPR004244">
    <property type="entry name" value="Transposase_22"/>
</dbReference>
<feature type="compositionally biased region" description="Polar residues" evidence="1">
    <location>
        <begin position="296"/>
        <end position="306"/>
    </location>
</feature>
<dbReference type="Proteomes" id="UP000694892">
    <property type="component" value="Chromosome 2L"/>
</dbReference>
<evidence type="ECO:0000313" key="2">
    <source>
        <dbReference type="EMBL" id="OCT96131.1"/>
    </source>
</evidence>
<feature type="compositionally biased region" description="Basic and acidic residues" evidence="1">
    <location>
        <begin position="272"/>
        <end position="287"/>
    </location>
</feature>
<gene>
    <name evidence="2" type="ORF">XELAEV_18013814mg</name>
</gene>
<dbReference type="EMBL" id="CM004468">
    <property type="protein sequence ID" value="OCT96131.1"/>
    <property type="molecule type" value="Genomic_DNA"/>
</dbReference>
<accession>A0A974DS07</accession>
<feature type="region of interest" description="Disordered" evidence="1">
    <location>
        <begin position="269"/>
        <end position="288"/>
    </location>
</feature>
<feature type="region of interest" description="Disordered" evidence="1">
    <location>
        <begin position="295"/>
        <end position="334"/>
    </location>
</feature>
<feature type="non-terminal residue" evidence="2">
    <location>
        <position position="1"/>
    </location>
</feature>
<evidence type="ECO:0000256" key="1">
    <source>
        <dbReference type="SAM" id="MobiDB-lite"/>
    </source>
</evidence>